<evidence type="ECO:0000256" key="3">
    <source>
        <dbReference type="SAM" id="SignalP"/>
    </source>
</evidence>
<dbReference type="EMBL" id="HACM01012072">
    <property type="protein sequence ID" value="CRZ12514.1"/>
    <property type="molecule type" value="Transcribed_RNA"/>
</dbReference>
<feature type="signal peptide" evidence="3">
    <location>
        <begin position="1"/>
        <end position="20"/>
    </location>
</feature>
<organism evidence="4">
    <name type="scientific">Spongospora subterranea</name>
    <dbReference type="NCBI Taxonomy" id="70186"/>
    <lineage>
        <taxon>Eukaryota</taxon>
        <taxon>Sar</taxon>
        <taxon>Rhizaria</taxon>
        <taxon>Endomyxa</taxon>
        <taxon>Phytomyxea</taxon>
        <taxon>Plasmodiophorida</taxon>
        <taxon>Plasmodiophoridae</taxon>
        <taxon>Spongospora</taxon>
    </lineage>
</organism>
<evidence type="ECO:0000256" key="2">
    <source>
        <dbReference type="SAM" id="Phobius"/>
    </source>
</evidence>
<keyword evidence="2" id="KW-0812">Transmembrane</keyword>
<protein>
    <recommendedName>
        <fullName evidence="5">C3H1-type domain-containing protein</fullName>
    </recommendedName>
</protein>
<proteinExistence type="predicted"/>
<feature type="compositionally biased region" description="Basic and acidic residues" evidence="1">
    <location>
        <begin position="213"/>
        <end position="223"/>
    </location>
</feature>
<feature type="chain" id="PRO_5005224272" description="C3H1-type domain-containing protein" evidence="3">
    <location>
        <begin position="21"/>
        <end position="296"/>
    </location>
</feature>
<keyword evidence="2" id="KW-0472">Membrane</keyword>
<feature type="region of interest" description="Disordered" evidence="1">
    <location>
        <begin position="195"/>
        <end position="237"/>
    </location>
</feature>
<dbReference type="AlphaFoldDB" id="A0A0H5RUT7"/>
<feature type="transmembrane region" description="Helical" evidence="2">
    <location>
        <begin position="244"/>
        <end position="263"/>
    </location>
</feature>
<feature type="region of interest" description="Disordered" evidence="1">
    <location>
        <begin position="42"/>
        <end position="170"/>
    </location>
</feature>
<name>A0A0H5RUT7_9EUKA</name>
<evidence type="ECO:0000313" key="4">
    <source>
        <dbReference type="EMBL" id="CRZ12514.1"/>
    </source>
</evidence>
<evidence type="ECO:0000256" key="1">
    <source>
        <dbReference type="SAM" id="MobiDB-lite"/>
    </source>
</evidence>
<keyword evidence="2" id="KW-1133">Transmembrane helix</keyword>
<reference evidence="4" key="1">
    <citation type="submission" date="2015-04" db="EMBL/GenBank/DDBJ databases">
        <title>The genome sequence of the plant pathogenic Rhizarian Plasmodiophora brassicae reveals insights in its biotrophic life cycle and the origin of chitin synthesis.</title>
        <authorList>
            <person name="Schwelm A."/>
            <person name="Fogelqvist J."/>
            <person name="Knaust A."/>
            <person name="Julke S."/>
            <person name="Lilja T."/>
            <person name="Dhandapani V."/>
            <person name="Bonilla-Rosso G."/>
            <person name="Karlsson M."/>
            <person name="Shevchenko A."/>
            <person name="Choi S.R."/>
            <person name="Kim H.G."/>
            <person name="Park J.Y."/>
            <person name="Lim Y.P."/>
            <person name="Ludwig-Muller J."/>
            <person name="Dixelius C."/>
        </authorList>
    </citation>
    <scope>NUCLEOTIDE SEQUENCE</scope>
    <source>
        <tissue evidence="4">Potato root galls</tissue>
    </source>
</reference>
<evidence type="ECO:0008006" key="5">
    <source>
        <dbReference type="Google" id="ProtNLM"/>
    </source>
</evidence>
<feature type="compositionally biased region" description="Polar residues" evidence="1">
    <location>
        <begin position="112"/>
        <end position="157"/>
    </location>
</feature>
<sequence length="296" mass="30679">TNSFVFIAFIGLMTPSIVGAQHGLIQEQHYPSNQVEDAQELPAMGDQSATNSEPVSTAGNANPQHSNAELDANPQQNGDKPGSVGTENDQPPSKPSSPKSSWTKPHKLNVPVTGSKSAKSAGNVQQRPPPASETSPTGPGAASGQQRAPSKSGSNPIAQDPTLSGLLSGANVASPANDHILPDATNVFGVPTIPPMTEFTLPPTPPPPSVDPSDAKSSQDKQKRAGASPSDTRNSWSPAMKGCVIGGSIAGALILGTFAALCIRCSKKRKVHKCKTGRYCEKRHITNGDQSISETV</sequence>
<feature type="compositionally biased region" description="Polar residues" evidence="1">
    <location>
        <begin position="47"/>
        <end position="78"/>
    </location>
</feature>
<feature type="non-terminal residue" evidence="4">
    <location>
        <position position="1"/>
    </location>
</feature>
<keyword evidence="3" id="KW-0732">Signal</keyword>
<accession>A0A0H5RUT7</accession>